<dbReference type="Pfam" id="PF07992">
    <property type="entry name" value="Pyr_redox_2"/>
    <property type="match status" value="1"/>
</dbReference>
<dbReference type="PATRIC" id="fig|279058.18.peg.1705"/>
<protein>
    <submittedName>
        <fullName evidence="4">Pyridine nucleotide-disulfide oxidoreductase family protein</fullName>
    </submittedName>
</protein>
<feature type="domain" description="BFD-like [2Fe-2S]-binding" evidence="2">
    <location>
        <begin position="372"/>
        <end position="424"/>
    </location>
</feature>
<dbReference type="PIRSF" id="PIRSF037495">
    <property type="entry name" value="Opine_OX_OoxA/HcnB"/>
    <property type="match status" value="1"/>
</dbReference>
<dbReference type="CDD" id="cd19946">
    <property type="entry name" value="GlpA-like_Fer2_BFD-like"/>
    <property type="match status" value="1"/>
</dbReference>
<evidence type="ECO:0000259" key="3">
    <source>
        <dbReference type="Pfam" id="PF07992"/>
    </source>
</evidence>
<dbReference type="Pfam" id="PF04324">
    <property type="entry name" value="Fer2_BFD"/>
    <property type="match status" value="1"/>
</dbReference>
<dbReference type="PANTHER" id="PTHR42949:SF3">
    <property type="entry name" value="ANAEROBIC GLYCEROL-3-PHOSPHATE DEHYDROGENASE SUBUNIT B"/>
    <property type="match status" value="1"/>
</dbReference>
<evidence type="ECO:0000259" key="2">
    <source>
        <dbReference type="Pfam" id="PF04324"/>
    </source>
</evidence>
<dbReference type="InterPro" id="IPR023753">
    <property type="entry name" value="FAD/NAD-binding_dom"/>
</dbReference>
<keyword evidence="1" id="KW-0560">Oxidoreductase</keyword>
<dbReference type="Gene3D" id="3.50.50.60">
    <property type="entry name" value="FAD/NAD(P)-binding domain"/>
    <property type="match status" value="3"/>
</dbReference>
<keyword evidence="5" id="KW-1185">Reference proteome</keyword>
<dbReference type="AlphaFoldDB" id="A0A127QIS3"/>
<dbReference type="SUPFAM" id="SSF51905">
    <property type="entry name" value="FAD/NAD(P)-binding domain"/>
    <property type="match status" value="1"/>
</dbReference>
<dbReference type="PANTHER" id="PTHR42949">
    <property type="entry name" value="ANAEROBIC GLYCEROL-3-PHOSPHATE DEHYDROGENASE SUBUNIT B"/>
    <property type="match status" value="1"/>
</dbReference>
<dbReference type="Proteomes" id="UP000071778">
    <property type="component" value="Chromosome"/>
</dbReference>
<dbReference type="PRINTS" id="PR00368">
    <property type="entry name" value="FADPNR"/>
</dbReference>
<evidence type="ECO:0000313" key="5">
    <source>
        <dbReference type="Proteomes" id="UP000071778"/>
    </source>
</evidence>
<organism evidence="4 5">
    <name type="scientific">Collimonas arenae</name>
    <dbReference type="NCBI Taxonomy" id="279058"/>
    <lineage>
        <taxon>Bacteria</taxon>
        <taxon>Pseudomonadati</taxon>
        <taxon>Pseudomonadota</taxon>
        <taxon>Betaproteobacteria</taxon>
        <taxon>Burkholderiales</taxon>
        <taxon>Oxalobacteraceae</taxon>
        <taxon>Collimonas</taxon>
    </lineage>
</organism>
<accession>A0A127QIS3</accession>
<dbReference type="InterPro" id="IPR051691">
    <property type="entry name" value="Metab_Enz_Cyan_OpOx_G3PDH"/>
</dbReference>
<dbReference type="InterPro" id="IPR041854">
    <property type="entry name" value="BFD-like_2Fe2S-bd_dom_sf"/>
</dbReference>
<sequence>MNEPRIVIVGAGPAGVRAAEVLAAVGLRPVLVDENQRAGGQIYRQPPAGFVRSAKQLYGFESAKADALHHTFSQLLSHIDYRPETLVWNCDGRQLDLLDRGQQRSLPYSHLMLCTGAIDRVLPFPGWLLPGVYTLGAAQVALKAQGCVIGSRIVMVGSGPLLYLLAYQYAKAGASIAAVLDTSSFSGKLQATADLLKQPLTLAKGLYFLAWLRCHGVKVVEGVDKIAVSGEQKVKTISWHKNGREQTLECDAVASGFGLRSETQLADLAGCVFEFNQLNQQWLPQRDLAGRSSVKGVYLAGDGGGIAGADAAELAGKRAALALLEDLGKTIDPREGRRLDRALQRIQGFRRGLERAFPAPVAWARECADEEIICRCEEITAGELRRVVNHAGTVEMNRLKALTRVGMGRCQGRVCSAAAAEILACSAGKSLTEIGRLRGQPPIKPFPVVVGVALSSARETS</sequence>
<evidence type="ECO:0000313" key="4">
    <source>
        <dbReference type="EMBL" id="AMP09502.1"/>
    </source>
</evidence>
<feature type="domain" description="FAD/NAD(P)-binding" evidence="3">
    <location>
        <begin position="5"/>
        <end position="312"/>
    </location>
</feature>
<dbReference type="InterPro" id="IPR007419">
    <property type="entry name" value="BFD-like_2Fe2S-bd_dom"/>
</dbReference>
<gene>
    <name evidence="4" type="ORF">CAter282_1721</name>
</gene>
<reference evidence="4 5" key="1">
    <citation type="submission" date="2015-11" db="EMBL/GenBank/DDBJ databases">
        <title>Exploring the genomic traits of fungus-feeding bacterial genus Collimonas.</title>
        <authorList>
            <person name="Song C."/>
            <person name="Schmidt R."/>
            <person name="de Jager V."/>
            <person name="Krzyzanowska D."/>
            <person name="Jongedijk E."/>
            <person name="Cankar K."/>
            <person name="Beekwilder J."/>
            <person name="van Veen A."/>
            <person name="de Boer W."/>
            <person name="van Veen J.A."/>
            <person name="Garbeva P."/>
        </authorList>
    </citation>
    <scope>NUCLEOTIDE SEQUENCE [LARGE SCALE GENOMIC DNA]</scope>
    <source>
        <strain evidence="4 5">Ter282</strain>
    </source>
</reference>
<evidence type="ECO:0000256" key="1">
    <source>
        <dbReference type="ARBA" id="ARBA00023002"/>
    </source>
</evidence>
<dbReference type="InterPro" id="IPR017224">
    <property type="entry name" value="Opine_Oxase_asu/HCN_bsu"/>
</dbReference>
<dbReference type="EMBL" id="CP013235">
    <property type="protein sequence ID" value="AMP09502.1"/>
    <property type="molecule type" value="Genomic_DNA"/>
</dbReference>
<dbReference type="RefSeq" id="WP_061533033.1">
    <property type="nucleotide sequence ID" value="NZ_CP013233.1"/>
</dbReference>
<dbReference type="InterPro" id="IPR036188">
    <property type="entry name" value="FAD/NAD-bd_sf"/>
</dbReference>
<dbReference type="PRINTS" id="PR00411">
    <property type="entry name" value="PNDRDTASEI"/>
</dbReference>
<dbReference type="Gene3D" id="1.10.10.1100">
    <property type="entry name" value="BFD-like [2Fe-2S]-binding domain"/>
    <property type="match status" value="1"/>
</dbReference>
<dbReference type="GO" id="GO:0016491">
    <property type="term" value="F:oxidoreductase activity"/>
    <property type="evidence" value="ECO:0007669"/>
    <property type="project" value="UniProtKB-KW"/>
</dbReference>
<name>A0A127QIS3_9BURK</name>
<dbReference type="OrthoDB" id="9801699at2"/>
<proteinExistence type="predicted"/>